<accession>F7R1Y3</accession>
<evidence type="ECO:0000313" key="1">
    <source>
        <dbReference type="EMBL" id="EGM51395.1"/>
    </source>
</evidence>
<evidence type="ECO:0000313" key="2">
    <source>
        <dbReference type="Proteomes" id="UP000002971"/>
    </source>
</evidence>
<name>F7R1Y3_9LACO</name>
<protein>
    <submittedName>
        <fullName evidence="1">Uncharacterized protein</fullName>
    </submittedName>
</protein>
<proteinExistence type="predicted"/>
<dbReference type="Proteomes" id="UP000002971">
    <property type="component" value="Unassembled WGS sequence"/>
</dbReference>
<dbReference type="AlphaFoldDB" id="F7R1Y3"/>
<comment type="caution">
    <text evidence="1">The sequence shown here is derived from an EMBL/GenBank/DDBJ whole genome shotgun (WGS) entry which is preliminary data.</text>
</comment>
<organism evidence="1 2">
    <name type="scientific">Ligilactobacillus ruminis SPM0211</name>
    <dbReference type="NCBI Taxonomy" id="1040964"/>
    <lineage>
        <taxon>Bacteria</taxon>
        <taxon>Bacillati</taxon>
        <taxon>Bacillota</taxon>
        <taxon>Bacilli</taxon>
        <taxon>Lactobacillales</taxon>
        <taxon>Lactobacillaceae</taxon>
        <taxon>Ligilactobacillus</taxon>
    </lineage>
</organism>
<dbReference type="EMBL" id="AFOJ01000006">
    <property type="protein sequence ID" value="EGM51395.1"/>
    <property type="molecule type" value="Genomic_DNA"/>
</dbReference>
<gene>
    <name evidence="1" type="ORF">LRU_01709</name>
</gene>
<dbReference type="PROSITE" id="PS51257">
    <property type="entry name" value="PROKAR_LIPOPROTEIN"/>
    <property type="match status" value="1"/>
</dbReference>
<sequence>MGKTGPLSNGVDDLENFTSEMEWSFFVPVGFSCVFSNWYSYVSTPPAFPLALKLPGRFIYGESMNT</sequence>
<reference evidence="1 2" key="1">
    <citation type="journal article" date="2011" name="J. Bacteriol.">
        <title>Genome Sequence of Lactobacillus ruminis SPM0211, Isolated from a Fecal Sample from a Healthy Korean.</title>
        <authorList>
            <person name="Lee S."/>
            <person name="Cho Y.J."/>
            <person name="Lee A.H."/>
            <person name="Chun J."/>
            <person name="Ha N.J."/>
            <person name="Ko G."/>
        </authorList>
    </citation>
    <scope>NUCLEOTIDE SEQUENCE [LARGE SCALE GENOMIC DNA]</scope>
    <source>
        <strain evidence="1 2">SPM0211</strain>
    </source>
</reference>